<dbReference type="OrthoDB" id="342399at2"/>
<feature type="domain" description="Response regulatory" evidence="6">
    <location>
        <begin position="3"/>
        <end position="120"/>
    </location>
</feature>
<dbReference type="Gene3D" id="1.10.10.60">
    <property type="entry name" value="Homeodomain-like"/>
    <property type="match status" value="2"/>
</dbReference>
<evidence type="ECO:0000259" key="6">
    <source>
        <dbReference type="PROSITE" id="PS50110"/>
    </source>
</evidence>
<dbReference type="Pfam" id="PF00072">
    <property type="entry name" value="Response_reg"/>
    <property type="match status" value="1"/>
</dbReference>
<evidence type="ECO:0000313" key="8">
    <source>
        <dbReference type="Proteomes" id="UP000093309"/>
    </source>
</evidence>
<feature type="modified residue" description="4-aspartylphosphate" evidence="4">
    <location>
        <position position="55"/>
    </location>
</feature>
<evidence type="ECO:0000256" key="3">
    <source>
        <dbReference type="ARBA" id="ARBA00023163"/>
    </source>
</evidence>
<keyword evidence="8" id="KW-1185">Reference proteome</keyword>
<dbReference type="Pfam" id="PF12833">
    <property type="entry name" value="HTH_18"/>
    <property type="match status" value="1"/>
</dbReference>
<evidence type="ECO:0000256" key="4">
    <source>
        <dbReference type="PROSITE-ProRule" id="PRU00169"/>
    </source>
</evidence>
<dbReference type="SMART" id="SM00342">
    <property type="entry name" value="HTH_ARAC"/>
    <property type="match status" value="1"/>
</dbReference>
<dbReference type="EMBL" id="LYPC01000028">
    <property type="protein sequence ID" value="OCT11275.1"/>
    <property type="molecule type" value="Genomic_DNA"/>
</dbReference>
<keyword evidence="2 7" id="KW-0238">DNA-binding</keyword>
<sequence>MHKVMLVDDDYPVLELLSEVIPWEDLGLELMGTYENGLNAWEHIQEAMPDILITDIGMPKMNGLELITRVKARKANVRIAILSCHSEFQFAQQAMRLNVQDYLVKDTFEPKDLEKLFLQFKQSIQDEEQTNWQHSKLSHLADETKALRKEQWMKNFIQQPLINPQEWQSEARAYGVFTEGYMCMTAIGFMVDYKLAKKRFSSDQTLRFAINNVMEEVLKSQDMKGMHVGYGAKESLFLFAFKPGIQLNMYDVTAACLKSIQATLYQVLKLQMTFLIGECCISPTQLKFNLNELLQNETQRFYLQEGSIVKMKRVDHAQQDIFAFYDQASSELREVLIGKQPEAVSEAVDRWITLIHGQKFAPETVKDWMLKLLLDQKLKWQSLQFIRPSYSTDTLHREIIDLDTLFEMKRWLSGHLQTIVSLTGNRLTTGMRAEITKACQYVSMHLDRRISLEEVAEYCYLNASYFSRFFKKEVGESFIEYVTRMKMERAKELLTQTTHSCSKICELLGYDNQSYFIKTFKTYAGVTPVEYRG</sequence>
<dbReference type="PROSITE" id="PS50110">
    <property type="entry name" value="RESPONSE_REGULATORY"/>
    <property type="match status" value="1"/>
</dbReference>
<evidence type="ECO:0000313" key="7">
    <source>
        <dbReference type="EMBL" id="OCT11275.1"/>
    </source>
</evidence>
<dbReference type="InterPro" id="IPR009057">
    <property type="entry name" value="Homeodomain-like_sf"/>
</dbReference>
<dbReference type="GO" id="GO:0043565">
    <property type="term" value="F:sequence-specific DNA binding"/>
    <property type="evidence" value="ECO:0007669"/>
    <property type="project" value="InterPro"/>
</dbReference>
<proteinExistence type="predicted"/>
<dbReference type="SMART" id="SM00448">
    <property type="entry name" value="REC"/>
    <property type="match status" value="1"/>
</dbReference>
<dbReference type="PANTHER" id="PTHR43280:SF2">
    <property type="entry name" value="HTH-TYPE TRANSCRIPTIONAL REGULATOR EXSA"/>
    <property type="match status" value="1"/>
</dbReference>
<evidence type="ECO:0000256" key="1">
    <source>
        <dbReference type="ARBA" id="ARBA00023015"/>
    </source>
</evidence>
<dbReference type="InterPro" id="IPR011006">
    <property type="entry name" value="CheY-like_superfamily"/>
</dbReference>
<dbReference type="InterPro" id="IPR001789">
    <property type="entry name" value="Sig_transdc_resp-reg_receiver"/>
</dbReference>
<dbReference type="Gene3D" id="3.40.50.2300">
    <property type="match status" value="1"/>
</dbReference>
<dbReference type="PANTHER" id="PTHR43280">
    <property type="entry name" value="ARAC-FAMILY TRANSCRIPTIONAL REGULATOR"/>
    <property type="match status" value="1"/>
</dbReference>
<dbReference type="PROSITE" id="PS01124">
    <property type="entry name" value="HTH_ARAC_FAMILY_2"/>
    <property type="match status" value="1"/>
</dbReference>
<reference evidence="8" key="1">
    <citation type="submission" date="2016-05" db="EMBL/GenBank/DDBJ databases">
        <title>Paenibacillus oryzae. sp. nov., isolated from the rice root.</title>
        <authorList>
            <person name="Zhang J."/>
            <person name="Zhang X."/>
        </authorList>
    </citation>
    <scope>NUCLEOTIDE SEQUENCE [LARGE SCALE GENOMIC DNA]</scope>
    <source>
        <strain evidence="8">KCTC13222</strain>
    </source>
</reference>
<dbReference type="SUPFAM" id="SSF46689">
    <property type="entry name" value="Homeodomain-like"/>
    <property type="match status" value="2"/>
</dbReference>
<keyword evidence="4" id="KW-0597">Phosphoprotein</keyword>
<dbReference type="GO" id="GO:0003700">
    <property type="term" value="F:DNA-binding transcription factor activity"/>
    <property type="evidence" value="ECO:0007669"/>
    <property type="project" value="InterPro"/>
</dbReference>
<dbReference type="SUPFAM" id="SSF52172">
    <property type="entry name" value="CheY-like"/>
    <property type="match status" value="1"/>
</dbReference>
<name>A0A1C0ZT68_9BACL</name>
<dbReference type="InterPro" id="IPR018060">
    <property type="entry name" value="HTH_AraC"/>
</dbReference>
<dbReference type="AlphaFoldDB" id="A0A1C0ZT68"/>
<dbReference type="GO" id="GO:0000160">
    <property type="term" value="P:phosphorelay signal transduction system"/>
    <property type="evidence" value="ECO:0007669"/>
    <property type="project" value="InterPro"/>
</dbReference>
<comment type="caution">
    <text evidence="7">The sequence shown here is derived from an EMBL/GenBank/DDBJ whole genome shotgun (WGS) entry which is preliminary data.</text>
</comment>
<evidence type="ECO:0000259" key="5">
    <source>
        <dbReference type="PROSITE" id="PS01124"/>
    </source>
</evidence>
<dbReference type="Proteomes" id="UP000093309">
    <property type="component" value="Unassembled WGS sequence"/>
</dbReference>
<dbReference type="STRING" id="512399.A8709_06255"/>
<accession>A0A1C0ZT68</accession>
<evidence type="ECO:0000256" key="2">
    <source>
        <dbReference type="ARBA" id="ARBA00023125"/>
    </source>
</evidence>
<gene>
    <name evidence="7" type="ORF">A8709_06255</name>
</gene>
<keyword evidence="1" id="KW-0805">Transcription regulation</keyword>
<protein>
    <submittedName>
        <fullName evidence="7">DNA-binding response regulator</fullName>
    </submittedName>
</protein>
<dbReference type="RefSeq" id="WP_065858155.1">
    <property type="nucleotide sequence ID" value="NZ_LYPC01000028.1"/>
</dbReference>
<feature type="domain" description="HTH araC/xylS-type" evidence="5">
    <location>
        <begin position="436"/>
        <end position="533"/>
    </location>
</feature>
<dbReference type="CDD" id="cd17536">
    <property type="entry name" value="REC_YesN-like"/>
    <property type="match status" value="1"/>
</dbReference>
<keyword evidence="3" id="KW-0804">Transcription</keyword>
<organism evidence="7 8">
    <name type="scientific">Paenibacillus pectinilyticus</name>
    <dbReference type="NCBI Taxonomy" id="512399"/>
    <lineage>
        <taxon>Bacteria</taxon>
        <taxon>Bacillati</taxon>
        <taxon>Bacillota</taxon>
        <taxon>Bacilli</taxon>
        <taxon>Bacillales</taxon>
        <taxon>Paenibacillaceae</taxon>
        <taxon>Paenibacillus</taxon>
    </lineage>
</organism>